<evidence type="ECO:0000313" key="2">
    <source>
        <dbReference type="Proteomes" id="UP000012174"/>
    </source>
</evidence>
<protein>
    <submittedName>
        <fullName evidence="1">Uncharacterized protein</fullName>
    </submittedName>
</protein>
<gene>
    <name evidence="1" type="ORF">UCREL1_6037</name>
</gene>
<proteinExistence type="predicted"/>
<dbReference type="EMBL" id="KB706547">
    <property type="protein sequence ID" value="EMR66956.1"/>
    <property type="molecule type" value="Genomic_DNA"/>
</dbReference>
<reference evidence="2" key="1">
    <citation type="journal article" date="2013" name="Genome Announc.">
        <title>Draft genome sequence of the grapevine dieback fungus Eutypa lata UCR-EL1.</title>
        <authorList>
            <person name="Blanco-Ulate B."/>
            <person name="Rolshausen P.E."/>
            <person name="Cantu D."/>
        </authorList>
    </citation>
    <scope>NUCLEOTIDE SEQUENCE [LARGE SCALE GENOMIC DNA]</scope>
    <source>
        <strain evidence="2">UCR-EL1</strain>
    </source>
</reference>
<keyword evidence="2" id="KW-1185">Reference proteome</keyword>
<dbReference type="HOGENOM" id="CLU_2003909_0_0_1"/>
<evidence type="ECO:0000313" key="1">
    <source>
        <dbReference type="EMBL" id="EMR66956.1"/>
    </source>
</evidence>
<organism evidence="1 2">
    <name type="scientific">Eutypa lata (strain UCR-EL1)</name>
    <name type="common">Grapevine dieback disease fungus</name>
    <name type="synonym">Eutypa armeniacae</name>
    <dbReference type="NCBI Taxonomy" id="1287681"/>
    <lineage>
        <taxon>Eukaryota</taxon>
        <taxon>Fungi</taxon>
        <taxon>Dikarya</taxon>
        <taxon>Ascomycota</taxon>
        <taxon>Pezizomycotina</taxon>
        <taxon>Sordariomycetes</taxon>
        <taxon>Xylariomycetidae</taxon>
        <taxon>Xylariales</taxon>
        <taxon>Diatrypaceae</taxon>
        <taxon>Eutypa</taxon>
    </lineage>
</organism>
<accession>M7TAR1</accession>
<dbReference type="Proteomes" id="UP000012174">
    <property type="component" value="Unassembled WGS sequence"/>
</dbReference>
<sequence length="124" mass="13670">MKLLLKLFASVVINKLRCLALDPSLAAQQDPTSSIIHIYVKLEVALFALSPSSAMLVLAVLVLMGRGGSAQSSIRGNHNRVNMYTVSAAIHESERLERHPGRQRIQRVTSSERVTTLEQMVFEG</sequence>
<name>M7TAR1_EUTLA</name>
<dbReference type="KEGG" id="ela:UCREL1_6037"/>
<dbReference type="AlphaFoldDB" id="M7TAR1"/>